<comment type="caution">
    <text evidence="4">The sequence shown here is derived from an EMBL/GenBank/DDBJ whole genome shotgun (WGS) entry which is preliminary data.</text>
</comment>
<dbReference type="Proteomes" id="UP001310594">
    <property type="component" value="Unassembled WGS sequence"/>
</dbReference>
<accession>A0AAN8A4P4</accession>
<dbReference type="CDD" id="cd05259">
    <property type="entry name" value="PCBER_SDR_a"/>
    <property type="match status" value="1"/>
</dbReference>
<proteinExistence type="predicted"/>
<dbReference type="InterPro" id="IPR051609">
    <property type="entry name" value="NmrA/Isoflavone_reductase-like"/>
</dbReference>
<organism evidence="4 5">
    <name type="scientific">Elasticomyces elasticus</name>
    <dbReference type="NCBI Taxonomy" id="574655"/>
    <lineage>
        <taxon>Eukaryota</taxon>
        <taxon>Fungi</taxon>
        <taxon>Dikarya</taxon>
        <taxon>Ascomycota</taxon>
        <taxon>Pezizomycotina</taxon>
        <taxon>Dothideomycetes</taxon>
        <taxon>Dothideomycetidae</taxon>
        <taxon>Mycosphaerellales</taxon>
        <taxon>Teratosphaeriaceae</taxon>
        <taxon>Elasticomyces</taxon>
    </lineage>
</organism>
<dbReference type="AlphaFoldDB" id="A0AAN8A4P4"/>
<dbReference type="Gene3D" id="3.40.50.720">
    <property type="entry name" value="NAD(P)-binding Rossmann-like Domain"/>
    <property type="match status" value="1"/>
</dbReference>
<dbReference type="InterPro" id="IPR045312">
    <property type="entry name" value="PCBER-like"/>
</dbReference>
<evidence type="ECO:0000259" key="3">
    <source>
        <dbReference type="Pfam" id="PF05368"/>
    </source>
</evidence>
<evidence type="ECO:0000313" key="5">
    <source>
        <dbReference type="Proteomes" id="UP001310594"/>
    </source>
</evidence>
<name>A0AAN8A4P4_9PEZI</name>
<evidence type="ECO:0000256" key="2">
    <source>
        <dbReference type="ARBA" id="ARBA00023002"/>
    </source>
</evidence>
<dbReference type="SUPFAM" id="SSF51735">
    <property type="entry name" value="NAD(P)-binding Rossmann-fold domains"/>
    <property type="match status" value="1"/>
</dbReference>
<dbReference type="EMBL" id="JAVRQU010000004">
    <property type="protein sequence ID" value="KAK5704067.1"/>
    <property type="molecule type" value="Genomic_DNA"/>
</dbReference>
<dbReference type="InterPro" id="IPR008030">
    <property type="entry name" value="NmrA-like"/>
</dbReference>
<keyword evidence="2" id="KW-0560">Oxidoreductase</keyword>
<dbReference type="PANTHER" id="PTHR47706">
    <property type="entry name" value="NMRA-LIKE FAMILY PROTEIN"/>
    <property type="match status" value="1"/>
</dbReference>
<dbReference type="Gene3D" id="3.90.25.10">
    <property type="entry name" value="UDP-galactose 4-epimerase, domain 1"/>
    <property type="match status" value="1"/>
</dbReference>
<dbReference type="GO" id="GO:0016491">
    <property type="term" value="F:oxidoreductase activity"/>
    <property type="evidence" value="ECO:0007669"/>
    <property type="project" value="UniProtKB-KW"/>
</dbReference>
<protein>
    <recommendedName>
        <fullName evidence="3">NmrA-like domain-containing protein</fullName>
    </recommendedName>
</protein>
<dbReference type="PANTHER" id="PTHR47706:SF7">
    <property type="entry name" value="CIPA-LIKE, PUTATIVE (AFU_ORTHOLOGUE AFUA_1G01630)-RELATED"/>
    <property type="match status" value="1"/>
</dbReference>
<sequence>MSPPDAAPLKNIAIVGAGGRIGGFIANALIEQGQHHITAFTRPDSIAEIPSSIHDVKKADYSSHSSLVEALTGQDFLVISMNVMAPKDSQTRLIDAAVEAGVRWIMPNEYGGSWSSSEQMGKDDLLGPGILAIRKYIEEKGVSWVSCVCGFWYEFSLSGAEIRYGFDFKKRSLTIFDDGKVKHTVSTWPQVGRAVAKFLALPVSGSSPCLEDWKNKQLCISSFTLSQRDMFDSVLRVTKTQESNWTITHEDTQERLKRGQEMMKQGNFAGFGIALYVSVFFPDGRGDNTALNQNDKLGLPKEDLDEATKVAVEYVESGKSKAWSM</sequence>
<dbReference type="Pfam" id="PF05368">
    <property type="entry name" value="NmrA"/>
    <property type="match status" value="1"/>
</dbReference>
<reference evidence="4" key="1">
    <citation type="submission" date="2023-08" db="EMBL/GenBank/DDBJ databases">
        <title>Black Yeasts Isolated from many extreme environments.</title>
        <authorList>
            <person name="Coleine C."/>
            <person name="Stajich J.E."/>
            <person name="Selbmann L."/>
        </authorList>
    </citation>
    <scope>NUCLEOTIDE SEQUENCE</scope>
    <source>
        <strain evidence="4">CCFEE 5810</strain>
    </source>
</reference>
<evidence type="ECO:0000313" key="4">
    <source>
        <dbReference type="EMBL" id="KAK5704067.1"/>
    </source>
</evidence>
<feature type="domain" description="NmrA-like" evidence="3">
    <location>
        <begin position="10"/>
        <end position="149"/>
    </location>
</feature>
<evidence type="ECO:0000256" key="1">
    <source>
        <dbReference type="ARBA" id="ARBA00022857"/>
    </source>
</evidence>
<dbReference type="InterPro" id="IPR036291">
    <property type="entry name" value="NAD(P)-bd_dom_sf"/>
</dbReference>
<gene>
    <name evidence="4" type="ORF">LTR97_003080</name>
</gene>
<keyword evidence="1" id="KW-0521">NADP</keyword>